<accession>A0A4U6TJN2</accession>
<dbReference type="AlphaFoldDB" id="A0A4U6TJN2"/>
<dbReference type="EMBL" id="CM016559">
    <property type="protein sequence ID" value="TKW02691.1"/>
    <property type="molecule type" value="Genomic_DNA"/>
</dbReference>
<dbReference type="OMA" id="DERYLPM"/>
<evidence type="ECO:0000313" key="3">
    <source>
        <dbReference type="EMBL" id="TKW02691.1"/>
    </source>
</evidence>
<reference evidence="3" key="1">
    <citation type="submission" date="2019-03" db="EMBL/GenBank/DDBJ databases">
        <title>WGS assembly of Setaria viridis.</title>
        <authorList>
            <person name="Huang P."/>
            <person name="Jenkins J."/>
            <person name="Grimwood J."/>
            <person name="Barry K."/>
            <person name="Healey A."/>
            <person name="Mamidi S."/>
            <person name="Sreedasyam A."/>
            <person name="Shu S."/>
            <person name="Feldman M."/>
            <person name="Wu J."/>
            <person name="Yu Y."/>
            <person name="Chen C."/>
            <person name="Johnson J."/>
            <person name="Rokhsar D."/>
            <person name="Baxter I."/>
            <person name="Schmutz J."/>
            <person name="Brutnell T."/>
            <person name="Kellogg E."/>
        </authorList>
    </citation>
    <scope>NUCLEOTIDE SEQUENCE [LARGE SCALE GENOMIC DNA]</scope>
</reference>
<dbReference type="InterPro" id="IPR011676">
    <property type="entry name" value="DUF1618"/>
</dbReference>
<feature type="domain" description="DUF1618" evidence="2">
    <location>
        <begin position="250"/>
        <end position="371"/>
    </location>
</feature>
<dbReference type="Pfam" id="PF07762">
    <property type="entry name" value="DUF1618"/>
    <property type="match status" value="1"/>
</dbReference>
<gene>
    <name evidence="3" type="ORF">SEVIR_8G256900v2</name>
</gene>
<dbReference type="PANTHER" id="PTHR33074:SF79">
    <property type="entry name" value="EXPRESSED PROTEIN"/>
    <property type="match status" value="1"/>
</dbReference>
<dbReference type="Proteomes" id="UP000298652">
    <property type="component" value="Chromosome 8"/>
</dbReference>
<feature type="compositionally biased region" description="Pro residues" evidence="1">
    <location>
        <begin position="36"/>
        <end position="52"/>
    </location>
</feature>
<feature type="compositionally biased region" description="Basic residues" evidence="1">
    <location>
        <begin position="1"/>
        <end position="19"/>
    </location>
</feature>
<organism evidence="3 4">
    <name type="scientific">Setaria viridis</name>
    <name type="common">Green bristlegrass</name>
    <name type="synonym">Setaria italica subsp. viridis</name>
    <dbReference type="NCBI Taxonomy" id="4556"/>
    <lineage>
        <taxon>Eukaryota</taxon>
        <taxon>Viridiplantae</taxon>
        <taxon>Streptophyta</taxon>
        <taxon>Embryophyta</taxon>
        <taxon>Tracheophyta</taxon>
        <taxon>Spermatophyta</taxon>
        <taxon>Magnoliopsida</taxon>
        <taxon>Liliopsida</taxon>
        <taxon>Poales</taxon>
        <taxon>Poaceae</taxon>
        <taxon>PACMAD clade</taxon>
        <taxon>Panicoideae</taxon>
        <taxon>Panicodae</taxon>
        <taxon>Paniceae</taxon>
        <taxon>Cenchrinae</taxon>
        <taxon>Setaria</taxon>
    </lineage>
</organism>
<dbReference type="PANTHER" id="PTHR33074">
    <property type="entry name" value="EXPRESSED PROTEIN-RELATED"/>
    <property type="match status" value="1"/>
</dbReference>
<protein>
    <recommendedName>
        <fullName evidence="2">DUF1618 domain-containing protein</fullName>
    </recommendedName>
</protein>
<sequence>MEQARRRQRKNGRRERRKPPPSPTRCAGTELTKPAASPPPRAPGRMEPPPPAAGDGSWLILDRFVHLSRRRRGVVEGDATASSLAEDCAGRQVRASLRIAGPPAVSRLYLHWAGRPKIRGFAEPAAIAAHRNSILFRMSVPFEDSTCWIDIPSFPVDYLYFQPYRRQQQRIMFNENMGLLCHGDNEEFTVGDLTYRYDQEVDLCLLHHPPPAGIPLKWSVNRLQIPPEMKIDLYSWRTDVVVPIGRSLCWVDYYQGILLIDVLADSQSSPIQQQLHYVRLPSQALKSRRLYIDPGARDPFRRVCVTDAGIIKLICILTKYPPPDDEFTIITWTLVDINQGSWRKDVDTITCLPRVRPSFPVVSLVDPDVICFLLKENDRNLSWMVEVNMRNKVLQSSAIYINEEEEEGPPSEKDRRNTFFGHSFIPTKFSSYLAEDAITSRKLSETMQKDKEKRTMQKDK</sequence>
<dbReference type="Gramene" id="TKW02691">
    <property type="protein sequence ID" value="TKW02691"/>
    <property type="gene ID" value="SEVIR_8G256900v2"/>
</dbReference>
<evidence type="ECO:0000256" key="1">
    <source>
        <dbReference type="SAM" id="MobiDB-lite"/>
    </source>
</evidence>
<proteinExistence type="predicted"/>
<feature type="region of interest" description="Disordered" evidence="1">
    <location>
        <begin position="1"/>
        <end position="55"/>
    </location>
</feature>
<evidence type="ECO:0000313" key="4">
    <source>
        <dbReference type="Proteomes" id="UP000298652"/>
    </source>
</evidence>
<keyword evidence="4" id="KW-1185">Reference proteome</keyword>
<name>A0A4U6TJN2_SETVI</name>
<evidence type="ECO:0000259" key="2">
    <source>
        <dbReference type="Pfam" id="PF07762"/>
    </source>
</evidence>